<dbReference type="GO" id="GO:0005886">
    <property type="term" value="C:plasma membrane"/>
    <property type="evidence" value="ECO:0007669"/>
    <property type="project" value="TreeGrafter"/>
</dbReference>
<evidence type="ECO:0000256" key="4">
    <source>
        <dbReference type="ARBA" id="ARBA00022989"/>
    </source>
</evidence>
<protein>
    <recommendedName>
        <fullName evidence="7">WSC domain-containing protein</fullName>
    </recommendedName>
</protein>
<dbReference type="InterPro" id="IPR002889">
    <property type="entry name" value="WSC_carb-bd"/>
</dbReference>
<dbReference type="InterPro" id="IPR051836">
    <property type="entry name" value="Kremen_rcpt"/>
</dbReference>
<keyword evidence="2" id="KW-0812">Transmembrane</keyword>
<keyword evidence="6" id="KW-0325">Glycoprotein</keyword>
<comment type="subcellular location">
    <subcellularLocation>
        <location evidence="1">Membrane</location>
        <topology evidence="1">Single-pass membrane protein</topology>
    </subcellularLocation>
</comment>
<evidence type="ECO:0000256" key="5">
    <source>
        <dbReference type="ARBA" id="ARBA00023136"/>
    </source>
</evidence>
<dbReference type="PANTHER" id="PTHR24269:SF16">
    <property type="entry name" value="PROTEIN SLG1"/>
    <property type="match status" value="1"/>
</dbReference>
<gene>
    <name evidence="8" type="ORF">BN1708_013787</name>
</gene>
<keyword evidence="3" id="KW-0732">Signal</keyword>
<evidence type="ECO:0000256" key="6">
    <source>
        <dbReference type="ARBA" id="ARBA00023180"/>
    </source>
</evidence>
<sequence length="1580" mass="167723">MIDEYYQRPARLALLGGFLISHPLSHPFLTHSFVKLRFAAMVSFRWLMLATVAGLANGLADTDTITWGGDNSRAGYQTNHNMDPAVVRSSQFDQIFQTTLPGRYGGRAEQIFSQPLVYTPDDKQYVYLATTQNNVYKLDAQTGEILASRNLHIPFLSTDLDGCYDIQPHIGVTGTGVIDPDTGTYYLLAKTYENQELVDVAQGCPAGRYYLHALDVNDLSERLNFPVDLEGTVARNNPDRSFNGGIHLQRPALLHVGQHIYAGLGSHCVKFNFTGWVMGWDKTTGEQVERFATQGEGVPQNTEGGGLWMAGGGLASDDQGSIFFATGNGYAGQLAEIPVNGRNPPTSLEEAAVHMTIQEDGSLDLVDFFIPWDKRAMDGDDKDLGSSPLQILPSEFSCGSIRRIGVVTGKNKKTYFINLDDMGGYRNGEDRFDNVIQTYEHENSVYAGAGVYPGEGGYIYINVVQYPTIVFRFSCANGVPSFNKEAETPESNGYTLGVSHGTVTSLNGEPGTAMLWTTDVQNPPGQLRIYDAVPRDGELTLLRKWEIAGVTKFSRAVCGDGIMYLGTTTGLFYGFGAPINRPIECTSPLEFGAVSLEASAETRTLTCTALINTLVNDISLREVADFSISGLPTLPLTLAVGATFTIEAAFAPTDLGLLSTDVNIETENSVAGYRTTTSARLTGTGETDNPRLSVSPREIEFDNVITAGAAPPANNVVLSNQGNSVLTVNEIRYSETINGTLQTWDPASGALAIGPFTIKNVPSTIDASSGATVSVSLSPANGGTFSGHIRFITDGGNADVTMTAHVGAAPVLLVEFERPDGEGWTTYEEGTAFSFGEVTQNNVRNLRMRITNTAPAGGVRLSLTVSKPPHGGSGIIRANNAVDLGEGTNLGPGQSETAVLYCAVPKRQWNMEPYQGEATWSLNTNDPTVAYQNIQFECTAVSEQSAPLLENGLSQYQYVGCFRENTPGRQLANQLYGNDENTIAMCVEACAAGNYVFCGTQYHRECWAGPTIPRERVADVNCNFDCDGDLNQICGGDGVATGPGGAYISLFADTLRFDGNETNIPEPEEPVDPTDPIVNPGVDGYISIGCYTEAPGSRALPFFFATEDQTVAMCVDACSLRDYEYAGVQYGGECWCANAITTGAVPAPDAECNMACNDNAAEYCGGGSRLNVYQRQSGGSFPSASVSLNGTIPAPTSSLIPASSVPVSSALIISSIVTSAAPPVPTPGEDDFIGDWSFEGCYTEGDGVRALNGRFYADDELTLEKCAAFCEGFVYFGAEYGRECWCGDVHGTGSVLASNQGDCNFPCGGDGSQFCGAGNRLQMYRFGGADTSWGAVSSSLVVPTSAVVSPTVAVVSSTAAEVSSAVAEVSSQIAIEASTAPTSSSVVKETSTSVVETSSAVAVESSAAQSSAAQSSTAQSSSAEASTVIEITPSAVASSSFVTSSAIPSSTAPTSTPSPSVYPGNDLWNYTGCYSEPSPGRLLPSQLLNDGDEMDIELCLDVCAGYNYAGVEYGRECWCGDRLNAEGDVPSEGTAVPGELVDDDECAFLCPGNRLNYCGAGVRMSVYILREHEEALAEAS</sequence>
<dbReference type="Proteomes" id="UP000044602">
    <property type="component" value="Unassembled WGS sequence"/>
</dbReference>
<reference evidence="8 9" key="1">
    <citation type="submission" date="2015-05" db="EMBL/GenBank/DDBJ databases">
        <authorList>
            <person name="Wang D.B."/>
            <person name="Wang M."/>
        </authorList>
    </citation>
    <scope>NUCLEOTIDE SEQUENCE [LARGE SCALE GENOMIC DNA]</scope>
    <source>
        <strain evidence="8">VL1</strain>
    </source>
</reference>
<accession>A0A0G4LNY1</accession>
<evidence type="ECO:0000256" key="1">
    <source>
        <dbReference type="ARBA" id="ARBA00004167"/>
    </source>
</evidence>
<evidence type="ECO:0000256" key="2">
    <source>
        <dbReference type="ARBA" id="ARBA00022692"/>
    </source>
</evidence>
<dbReference type="InterPro" id="IPR011047">
    <property type="entry name" value="Quinoprotein_ADH-like_sf"/>
</dbReference>
<dbReference type="EMBL" id="CVQH01016224">
    <property type="protein sequence ID" value="CRK23753.1"/>
    <property type="molecule type" value="Genomic_DNA"/>
</dbReference>
<dbReference type="STRING" id="100787.A0A0G4LNY1"/>
<dbReference type="InterPro" id="IPR013783">
    <property type="entry name" value="Ig-like_fold"/>
</dbReference>
<evidence type="ECO:0000256" key="3">
    <source>
        <dbReference type="ARBA" id="ARBA00022729"/>
    </source>
</evidence>
<feature type="domain" description="WSC" evidence="7">
    <location>
        <begin position="1235"/>
        <end position="1327"/>
    </location>
</feature>
<dbReference type="SMART" id="SM00321">
    <property type="entry name" value="WSC"/>
    <property type="match status" value="4"/>
</dbReference>
<evidence type="ECO:0000313" key="8">
    <source>
        <dbReference type="EMBL" id="CRK23753.1"/>
    </source>
</evidence>
<dbReference type="InterPro" id="IPR015943">
    <property type="entry name" value="WD40/YVTN_repeat-like_dom_sf"/>
</dbReference>
<feature type="domain" description="WSC" evidence="7">
    <location>
        <begin position="1467"/>
        <end position="1570"/>
    </location>
</feature>
<keyword evidence="5" id="KW-0472">Membrane</keyword>
<keyword evidence="4" id="KW-1133">Transmembrane helix</keyword>
<organism evidence="8 9">
    <name type="scientific">Verticillium longisporum</name>
    <name type="common">Verticillium dahliae var. longisporum</name>
    <dbReference type="NCBI Taxonomy" id="100787"/>
    <lineage>
        <taxon>Eukaryota</taxon>
        <taxon>Fungi</taxon>
        <taxon>Dikarya</taxon>
        <taxon>Ascomycota</taxon>
        <taxon>Pezizomycotina</taxon>
        <taxon>Sordariomycetes</taxon>
        <taxon>Hypocreomycetidae</taxon>
        <taxon>Glomerellales</taxon>
        <taxon>Plectosphaerellaceae</taxon>
        <taxon>Verticillium</taxon>
    </lineage>
</organism>
<evidence type="ECO:0000313" key="9">
    <source>
        <dbReference type="Proteomes" id="UP000044602"/>
    </source>
</evidence>
<dbReference type="PANTHER" id="PTHR24269">
    <property type="entry name" value="KREMEN PROTEIN"/>
    <property type="match status" value="1"/>
</dbReference>
<feature type="domain" description="WSC" evidence="7">
    <location>
        <begin position="1084"/>
        <end position="1176"/>
    </location>
</feature>
<feature type="domain" description="WSC" evidence="7">
    <location>
        <begin position="955"/>
        <end position="1046"/>
    </location>
</feature>
<proteinExistence type="predicted"/>
<dbReference type="Gene3D" id="2.130.10.10">
    <property type="entry name" value="YVTN repeat-like/Quinoprotein amine dehydrogenase"/>
    <property type="match status" value="1"/>
</dbReference>
<evidence type="ECO:0000259" key="7">
    <source>
        <dbReference type="PROSITE" id="PS51212"/>
    </source>
</evidence>
<dbReference type="SUPFAM" id="SSF50998">
    <property type="entry name" value="Quinoprotein alcohol dehydrogenase-like"/>
    <property type="match status" value="1"/>
</dbReference>
<dbReference type="PROSITE" id="PS51212">
    <property type="entry name" value="WSC"/>
    <property type="match status" value="4"/>
</dbReference>
<name>A0A0G4LNY1_VERLO</name>
<dbReference type="Pfam" id="PF01822">
    <property type="entry name" value="WSC"/>
    <property type="match status" value="4"/>
</dbReference>
<dbReference type="Gene3D" id="2.60.40.10">
    <property type="entry name" value="Immunoglobulins"/>
    <property type="match status" value="1"/>
</dbReference>
<keyword evidence="9" id="KW-1185">Reference proteome</keyword>